<proteinExistence type="predicted"/>
<accession>A0AAT9HXA6</accession>
<gene>
    <name evidence="1" type="ORF">SHKM778_85250</name>
</gene>
<name>A0AAT9HXA6_9ACTN</name>
<dbReference type="AlphaFoldDB" id="A0AAT9HXA6"/>
<dbReference type="EMBL" id="AP035768">
    <property type="protein sequence ID" value="BFO22137.1"/>
    <property type="molecule type" value="Genomic_DNA"/>
</dbReference>
<evidence type="ECO:0000313" key="1">
    <source>
        <dbReference type="EMBL" id="BFO22137.1"/>
    </source>
</evidence>
<reference evidence="1" key="2">
    <citation type="submission" date="2024-07" db="EMBL/GenBank/DDBJ databases">
        <title>Streptomyces haneummycinica sp. nov., a new antibiotic-producing actinobacterium isolated from marine sediment.</title>
        <authorList>
            <person name="Uemura M."/>
            <person name="Hamada M."/>
            <person name="Hirano S."/>
            <person name="Kobayashi K."/>
            <person name="Ohshiro T."/>
            <person name="Kobayashi T."/>
            <person name="Terahara T."/>
        </authorList>
    </citation>
    <scope>NUCLEOTIDE SEQUENCE</scope>
    <source>
        <strain evidence="1">KM77-8</strain>
    </source>
</reference>
<organism evidence="1">
    <name type="scientific">Streptomyces haneummycinicus</name>
    <dbReference type="NCBI Taxonomy" id="3074435"/>
    <lineage>
        <taxon>Bacteria</taxon>
        <taxon>Bacillati</taxon>
        <taxon>Actinomycetota</taxon>
        <taxon>Actinomycetes</taxon>
        <taxon>Kitasatosporales</taxon>
        <taxon>Streptomycetaceae</taxon>
        <taxon>Streptomyces</taxon>
    </lineage>
</organism>
<reference evidence="1" key="1">
    <citation type="submission" date="2024-06" db="EMBL/GenBank/DDBJ databases">
        <authorList>
            <consortium name="consrtm"/>
            <person name="Uemura M."/>
            <person name="Terahara T."/>
        </authorList>
    </citation>
    <scope>NUCLEOTIDE SEQUENCE</scope>
    <source>
        <strain evidence="1">KM77-8</strain>
    </source>
</reference>
<protein>
    <submittedName>
        <fullName evidence="1">Uncharacterized protein</fullName>
    </submittedName>
</protein>
<sequence length="182" mass="19259">MVIQRFTPFSTQKSPSRTAFVFMPAASEPASGSERQYENMPPPWASGVRYFFFSASEPERITGSEPSLFTAGMREEEAQTRATSSITMTVASASAPAPPYSSGTCTACRSFAVRASRASCGKRASSSTAAAYGAIFASASERTASRSMSCSSDGRYRSKSADPAKVSHAPKAAMLITLTTVK</sequence>